<feature type="binding site" evidence="6">
    <location>
        <position position="146"/>
    </location>
    <ligand>
        <name>FMN</name>
        <dbReference type="ChEBI" id="CHEBI:58210"/>
    </ligand>
</feature>
<dbReference type="InterPro" id="IPR036661">
    <property type="entry name" value="Luciferase-like_sf"/>
</dbReference>
<feature type="compositionally biased region" description="Pro residues" evidence="7">
    <location>
        <begin position="302"/>
        <end position="317"/>
    </location>
</feature>
<evidence type="ECO:0000256" key="1">
    <source>
        <dbReference type="ARBA" id="ARBA00022630"/>
    </source>
</evidence>
<dbReference type="Pfam" id="PF00296">
    <property type="entry name" value="Bac_luciferase"/>
    <property type="match status" value="1"/>
</dbReference>
<dbReference type="RefSeq" id="WP_003959925.1">
    <property type="nucleotide sequence ID" value="NZ_CM000913.1"/>
</dbReference>
<evidence type="ECO:0000256" key="7">
    <source>
        <dbReference type="SAM" id="MobiDB-lite"/>
    </source>
</evidence>
<keyword evidence="1 6" id="KW-0285">Flavoprotein</keyword>
<proteinExistence type="inferred from homology"/>
<accession>E2PXB1</accession>
<dbReference type="GeneID" id="93732379"/>
<gene>
    <name evidence="9" type="ORF">SCLAV_0956</name>
</gene>
<dbReference type="STRING" id="1901.BB341_23205"/>
<dbReference type="PANTHER" id="PTHR30011">
    <property type="entry name" value="ALKANESULFONATE MONOOXYGENASE-RELATED"/>
    <property type="match status" value="1"/>
</dbReference>
<evidence type="ECO:0000259" key="8">
    <source>
        <dbReference type="Pfam" id="PF00296"/>
    </source>
</evidence>
<evidence type="ECO:0000256" key="2">
    <source>
        <dbReference type="ARBA" id="ARBA00022643"/>
    </source>
</evidence>
<keyword evidence="3" id="KW-0560">Oxidoreductase</keyword>
<dbReference type="GO" id="GO:0004497">
    <property type="term" value="F:monooxygenase activity"/>
    <property type="evidence" value="ECO:0007669"/>
    <property type="project" value="UniProtKB-KW"/>
</dbReference>
<dbReference type="InterPro" id="IPR011251">
    <property type="entry name" value="Luciferase-like_dom"/>
</dbReference>
<feature type="domain" description="Luciferase-like" evidence="8">
    <location>
        <begin position="45"/>
        <end position="374"/>
    </location>
</feature>
<dbReference type="GO" id="GO:0016705">
    <property type="term" value="F:oxidoreductase activity, acting on paired donors, with incorporation or reduction of molecular oxygen"/>
    <property type="evidence" value="ECO:0007669"/>
    <property type="project" value="InterPro"/>
</dbReference>
<protein>
    <submittedName>
        <fullName evidence="9">Putative FMNH2-utilizing oxygenase</fullName>
    </submittedName>
</protein>
<comment type="similarity">
    <text evidence="5">Belongs to the NtaA/SnaA/DszA monooxygenase family.</text>
</comment>
<evidence type="ECO:0000256" key="5">
    <source>
        <dbReference type="ARBA" id="ARBA00033748"/>
    </source>
</evidence>
<dbReference type="PIRSF" id="PIRSF000337">
    <property type="entry name" value="NTA_MOA"/>
    <property type="match status" value="1"/>
</dbReference>
<feature type="compositionally biased region" description="Low complexity" evidence="7">
    <location>
        <begin position="12"/>
        <end position="26"/>
    </location>
</feature>
<dbReference type="Proteomes" id="UP000002357">
    <property type="component" value="Chromosome"/>
</dbReference>
<feature type="region of interest" description="Disordered" evidence="7">
    <location>
        <begin position="298"/>
        <end position="321"/>
    </location>
</feature>
<keyword evidence="4" id="KW-0503">Monooxygenase</keyword>
<evidence type="ECO:0000313" key="10">
    <source>
        <dbReference type="Proteomes" id="UP000002357"/>
    </source>
</evidence>
<dbReference type="Gene3D" id="3.20.20.30">
    <property type="entry name" value="Luciferase-like domain"/>
    <property type="match status" value="1"/>
</dbReference>
<evidence type="ECO:0000313" key="9">
    <source>
        <dbReference type="EMBL" id="EFG06033.1"/>
    </source>
</evidence>
<evidence type="ECO:0000256" key="3">
    <source>
        <dbReference type="ARBA" id="ARBA00023002"/>
    </source>
</evidence>
<dbReference type="AlphaFoldDB" id="E2PXB1"/>
<dbReference type="eggNOG" id="COG2141">
    <property type="taxonomic scope" value="Bacteria"/>
</dbReference>
<dbReference type="PANTHER" id="PTHR30011:SF16">
    <property type="entry name" value="C2H2 FINGER DOMAIN TRANSCRIPTION FACTOR (EUROFUNG)-RELATED"/>
    <property type="match status" value="1"/>
</dbReference>
<reference evidence="9 10" key="1">
    <citation type="journal article" date="2010" name="Genome Biol. Evol.">
        <title>The sequence of a 1.8-mb bacterial linear plasmid reveals a rich evolutionary reservoir of secondary metabolic pathways.</title>
        <authorList>
            <person name="Medema M.H."/>
            <person name="Trefzer A."/>
            <person name="Kovalchuk A."/>
            <person name="van den Berg M."/>
            <person name="Mueller U."/>
            <person name="Heijne W."/>
            <person name="Wu L."/>
            <person name="Alam M.T."/>
            <person name="Ronning C.M."/>
            <person name="Nierman W.C."/>
            <person name="Bovenberg R.A.L."/>
            <person name="Breitling R."/>
            <person name="Takano E."/>
        </authorList>
    </citation>
    <scope>NUCLEOTIDE SEQUENCE [LARGE SCALE GENOMIC DNA]</scope>
    <source>
        <strain evidence="10">ATCC 27064 / DSM 738 / JCM 4710 / NBRC 13307 / NCIMB 12785 / NRRL 3585 / VKM Ac-602</strain>
    </source>
</reference>
<keyword evidence="2 6" id="KW-0288">FMN</keyword>
<feature type="region of interest" description="Disordered" evidence="7">
    <location>
        <begin position="1"/>
        <end position="37"/>
    </location>
</feature>
<evidence type="ECO:0000256" key="4">
    <source>
        <dbReference type="ARBA" id="ARBA00023033"/>
    </source>
</evidence>
<name>E2PXB1_STRCL</name>
<dbReference type="InterPro" id="IPR051260">
    <property type="entry name" value="Diverse_substr_monoxygenases"/>
</dbReference>
<organism evidence="9 10">
    <name type="scientific">Streptomyces clavuligerus</name>
    <dbReference type="NCBI Taxonomy" id="1901"/>
    <lineage>
        <taxon>Bacteria</taxon>
        <taxon>Bacillati</taxon>
        <taxon>Actinomycetota</taxon>
        <taxon>Actinomycetes</taxon>
        <taxon>Kitasatosporales</taxon>
        <taxon>Streptomycetaceae</taxon>
        <taxon>Streptomyces</taxon>
    </lineage>
</organism>
<evidence type="ECO:0000256" key="6">
    <source>
        <dbReference type="PIRSR" id="PIRSR000337-1"/>
    </source>
</evidence>
<dbReference type="KEGG" id="sclf:BB341_23205"/>
<dbReference type="OrthoDB" id="3265338at2"/>
<dbReference type="InterPro" id="IPR016215">
    <property type="entry name" value="NTA_MOA"/>
</dbReference>
<dbReference type="EMBL" id="CM000913">
    <property type="protein sequence ID" value="EFG06033.1"/>
    <property type="molecule type" value="Genomic_DNA"/>
</dbReference>
<keyword evidence="10" id="KW-1185">Reference proteome</keyword>
<sequence length="428" mass="45001">MSAPRLRLAARVPGPDGAPAEDGAAAPGPPPPPVPSFSSFSPFSSFSSCERLARTAERGLFDFLLLTGDRAHRDGPATGPGAGCRPEPLTVLGALAAVTDRLGLAAGVDPLHDEPYAPARRLASLDHLSGGRAACHLETAPDNAGHGVRVAEFLRTARELWDSWSPCGQQRSVVHRGRHFTVEGEFTVPRSPQGHPVVIQEDGRTEGRDLAARTADVLVVRQHSARAARGVAADITARLAAHGRAPGDLRVMPEVTVVLGDTAAEARERAGELDRLRVPPGHALRALGRIWGRDLSGYDPDGPLPGLDPDPGPPGPGRAPADERLRTAARWRALAADGGLSIRRTVARATAPPPLAGTPQDVAGRMDTLVREGVADGFVLVPHPAAGGLDDFVDRVVPLLQERGVFRTAYEGPTLRSHLGLAAPVWKG</sequence>
<dbReference type="SUPFAM" id="SSF51679">
    <property type="entry name" value="Bacterial luciferase-like"/>
    <property type="match status" value="1"/>
</dbReference>